<dbReference type="PANTHER" id="PTHR10579:SF43">
    <property type="entry name" value="ZINC FINGER (C3HC4-TYPE RING FINGER) FAMILY PROTEIN"/>
    <property type="match status" value="1"/>
</dbReference>
<keyword evidence="1" id="KW-0472">Membrane</keyword>
<dbReference type="Pfam" id="PF13519">
    <property type="entry name" value="VWA_2"/>
    <property type="match status" value="1"/>
</dbReference>
<feature type="chain" id="PRO_5046795815" evidence="2">
    <location>
        <begin position="32"/>
        <end position="647"/>
    </location>
</feature>
<gene>
    <name evidence="4" type="ORF">ABEU19_000165</name>
</gene>
<evidence type="ECO:0000259" key="3">
    <source>
        <dbReference type="PROSITE" id="PS50234"/>
    </source>
</evidence>
<reference evidence="4 5" key="1">
    <citation type="submission" date="2023-11" db="EMBL/GenBank/DDBJ databases">
        <authorList>
            <person name="Val-Calvo J."/>
            <person name="Scortti M."/>
            <person name="Vazquez-Boland J."/>
        </authorList>
    </citation>
    <scope>NUCLEOTIDE SEQUENCE [LARGE SCALE GENOMIC DNA]</scope>
    <source>
        <strain evidence="4 5">DSM 46662</strain>
    </source>
</reference>
<feature type="transmembrane region" description="Helical" evidence="1">
    <location>
        <begin position="622"/>
        <end position="642"/>
    </location>
</feature>
<accession>A0ABW9FMH9</accession>
<evidence type="ECO:0000313" key="5">
    <source>
        <dbReference type="Proteomes" id="UP001629744"/>
    </source>
</evidence>
<keyword evidence="1" id="KW-0812">Transmembrane</keyword>
<dbReference type="EMBL" id="JBDLNU010000001">
    <property type="protein sequence ID" value="MFM1726727.1"/>
    <property type="molecule type" value="Genomic_DNA"/>
</dbReference>
<dbReference type="SMART" id="SM00327">
    <property type="entry name" value="VWA"/>
    <property type="match status" value="1"/>
</dbReference>
<dbReference type="SUPFAM" id="SSF53300">
    <property type="entry name" value="vWA-like"/>
    <property type="match status" value="1"/>
</dbReference>
<evidence type="ECO:0000256" key="1">
    <source>
        <dbReference type="SAM" id="Phobius"/>
    </source>
</evidence>
<keyword evidence="1" id="KW-1133">Transmembrane helix</keyword>
<dbReference type="Proteomes" id="UP001629744">
    <property type="component" value="Unassembled WGS sequence"/>
</dbReference>
<sequence length="647" mass="66673">MPKIAERLTKLTAGMAAALIGLTMAASSAAAQGSEESGSRYAPTMLILDASGSMQRPDPAGTMMDAAKKAVHTFVDAAPVDSKVGLTVYGTGTGSDEAEKTAGCRDIQVLHKADTLDRAALGSAVDGVKASGWTPMGNALREAAAAMPSSGPRSIVLVSDGEDTCSPPEPCEVARELKAQGVDLVMHAIGFAVDSAARAQLTCMAQATGGTYTDAADGPALERILPRVTAAALRNYESAGTQIVGAAKYDSAPVARPGQYLDTIGQKVSRYYAVDVPDGATAYFSGTISFPRVPDVPSVEDMNVLSLRVYGRDGRACNKYEFEQVTNSSDGAALTVATQFDGATKKGSSADPCKGGGRYYFAPTWDRVSRGVPERLPIELLVGIEPAATDPGPAAAAAPTVFTEPVGAGTPAVGGGSFNVATELDGSGRYTDTLQTGEFVFYKVELDWGQGLAYRVHYDANGGRGVENVSNIQTVLYAPTREEIDRDFGAYTGADAVLPANEPAFATVPIRYGNRTSDVLETRRQGVPGWYYIAVKVGSTEAEGDKRPVPIRLDLTVNGTPEAGPAYSTAFADGIFGENAATATADDAAASDAAGGSAPADAADDVAAAADTSDSASSTTGVAIALAAAVIALCGIGGWLVVRTRRR</sequence>
<evidence type="ECO:0000256" key="2">
    <source>
        <dbReference type="SAM" id="SignalP"/>
    </source>
</evidence>
<proteinExistence type="predicted"/>
<dbReference type="PROSITE" id="PS50234">
    <property type="entry name" value="VWFA"/>
    <property type="match status" value="1"/>
</dbReference>
<protein>
    <submittedName>
        <fullName evidence="4">VWA domain-containing protein</fullName>
    </submittedName>
</protein>
<feature type="domain" description="VWFA" evidence="3">
    <location>
        <begin position="43"/>
        <end position="228"/>
    </location>
</feature>
<keyword evidence="5" id="KW-1185">Reference proteome</keyword>
<keyword evidence="2" id="KW-0732">Signal</keyword>
<dbReference type="InterPro" id="IPR002035">
    <property type="entry name" value="VWF_A"/>
</dbReference>
<dbReference type="InterPro" id="IPR051266">
    <property type="entry name" value="CLCR"/>
</dbReference>
<evidence type="ECO:0000313" key="4">
    <source>
        <dbReference type="EMBL" id="MFM1726727.1"/>
    </source>
</evidence>
<feature type="signal peptide" evidence="2">
    <location>
        <begin position="1"/>
        <end position="31"/>
    </location>
</feature>
<dbReference type="PANTHER" id="PTHR10579">
    <property type="entry name" value="CALCIUM-ACTIVATED CHLORIDE CHANNEL REGULATOR"/>
    <property type="match status" value="1"/>
</dbReference>
<organism evidence="4 5">
    <name type="scientific">Prescottella soli</name>
    <dbReference type="NCBI Taxonomy" id="1543852"/>
    <lineage>
        <taxon>Bacteria</taxon>
        <taxon>Bacillati</taxon>
        <taxon>Actinomycetota</taxon>
        <taxon>Actinomycetes</taxon>
        <taxon>Mycobacteriales</taxon>
        <taxon>Nocardiaceae</taxon>
        <taxon>Prescottella</taxon>
    </lineage>
</organism>
<name>A0ABW9FMH9_9NOCA</name>
<dbReference type="InterPro" id="IPR036465">
    <property type="entry name" value="vWFA_dom_sf"/>
</dbReference>
<dbReference type="Gene3D" id="3.40.50.410">
    <property type="entry name" value="von Willebrand factor, type A domain"/>
    <property type="match status" value="1"/>
</dbReference>
<comment type="caution">
    <text evidence="4">The sequence shown here is derived from an EMBL/GenBank/DDBJ whole genome shotgun (WGS) entry which is preliminary data.</text>
</comment>